<protein>
    <submittedName>
        <fullName evidence="1">Uncharacterized protein</fullName>
    </submittedName>
</protein>
<name>A0A126ZW84_9MICC</name>
<dbReference type="EMBL" id="CP014518">
    <property type="protein sequence ID" value="AMM31420.1"/>
    <property type="molecule type" value="Genomic_DNA"/>
</dbReference>
<dbReference type="OrthoDB" id="4964257at2"/>
<accession>A0A126ZW84</accession>
<evidence type="ECO:0000313" key="2">
    <source>
        <dbReference type="Proteomes" id="UP000070134"/>
    </source>
</evidence>
<dbReference type="Proteomes" id="UP000070134">
    <property type="component" value="Chromosome"/>
</dbReference>
<dbReference type="AlphaFoldDB" id="A0A126ZW84"/>
<proteinExistence type="predicted"/>
<sequence length="158" mass="16802">MSTTQPRRPTLKDLGLDAAWLAARIEESPILLDLTDGMPKFERTVPRTGPDQFAVLLFDPADGTRFIVEVQLGAADTDQLTRALALWEAERTRLPVAHRVVVAAEHIPADVAHAAALAQATAPVGLLELHAEKTGNIVIVHGEPVPLPGPDAPIAPGP</sequence>
<dbReference type="RefSeq" id="WP_066495367.1">
    <property type="nucleotide sequence ID" value="NZ_BJMO01000012.1"/>
</dbReference>
<evidence type="ECO:0000313" key="1">
    <source>
        <dbReference type="EMBL" id="AMM31420.1"/>
    </source>
</evidence>
<keyword evidence="2" id="KW-1185">Reference proteome</keyword>
<gene>
    <name evidence="1" type="ORF">SA2016_0730</name>
</gene>
<reference evidence="1 2" key="1">
    <citation type="submission" date="2016-02" db="EMBL/GenBank/DDBJ databases">
        <title>Complete genome of Sinomonas atrocyanea KCTC 3377.</title>
        <authorList>
            <person name="Kim K.M."/>
        </authorList>
    </citation>
    <scope>NUCLEOTIDE SEQUENCE [LARGE SCALE GENOMIC DNA]</scope>
    <source>
        <strain evidence="1 2">KCTC 3377</strain>
    </source>
</reference>
<organism evidence="1 2">
    <name type="scientific">Sinomonas atrocyanea</name>
    <dbReference type="NCBI Taxonomy" id="37927"/>
    <lineage>
        <taxon>Bacteria</taxon>
        <taxon>Bacillati</taxon>
        <taxon>Actinomycetota</taxon>
        <taxon>Actinomycetes</taxon>
        <taxon>Micrococcales</taxon>
        <taxon>Micrococcaceae</taxon>
        <taxon>Sinomonas</taxon>
    </lineage>
</organism>
<dbReference type="KEGG" id="satk:SA2016_0730"/>